<dbReference type="EMBL" id="CM023478">
    <property type="protein sequence ID" value="KAH7933994.1"/>
    <property type="molecule type" value="Genomic_DNA"/>
</dbReference>
<dbReference type="Proteomes" id="UP000821865">
    <property type="component" value="Chromosome 9"/>
</dbReference>
<protein>
    <submittedName>
        <fullName evidence="1">Uncharacterized protein</fullName>
    </submittedName>
</protein>
<accession>A0ACB8C567</accession>
<gene>
    <name evidence="1" type="ORF">HPB49_020194</name>
</gene>
<organism evidence="1 2">
    <name type="scientific">Dermacentor silvarum</name>
    <name type="common">Tick</name>
    <dbReference type="NCBI Taxonomy" id="543639"/>
    <lineage>
        <taxon>Eukaryota</taxon>
        <taxon>Metazoa</taxon>
        <taxon>Ecdysozoa</taxon>
        <taxon>Arthropoda</taxon>
        <taxon>Chelicerata</taxon>
        <taxon>Arachnida</taxon>
        <taxon>Acari</taxon>
        <taxon>Parasitiformes</taxon>
        <taxon>Ixodida</taxon>
        <taxon>Ixodoidea</taxon>
        <taxon>Ixodidae</taxon>
        <taxon>Rhipicephalinae</taxon>
        <taxon>Dermacentor</taxon>
    </lineage>
</organism>
<proteinExistence type="predicted"/>
<evidence type="ECO:0000313" key="1">
    <source>
        <dbReference type="EMBL" id="KAH7933994.1"/>
    </source>
</evidence>
<keyword evidence="2" id="KW-1185">Reference proteome</keyword>
<evidence type="ECO:0000313" key="2">
    <source>
        <dbReference type="Proteomes" id="UP000821865"/>
    </source>
</evidence>
<comment type="caution">
    <text evidence="1">The sequence shown here is derived from an EMBL/GenBank/DDBJ whole genome shotgun (WGS) entry which is preliminary data.</text>
</comment>
<sequence>MSPPLLTVRPPSVHRLSPAPSNQLLCPPVPERPTTLSSPTSSGSGTGGGNSTLPRSGSFRRPSITPGPPPLATDESGDHLDTSVLELVDEYFFGLRVFPGQDPNHVYVGWVTTAYKFYDRTFGNSKVRKVAFHGLSEDGLVHHVLERQNCYMVCAGQLAAEISQGETAGRSANQGMYVGCHIDVATGVITFSADGHMTRQRFRMEPGTKLFPAVFFEATSKEVLQFELGRTPTTLPLSAALLHTTSKHLTPQLPPRLKVQCLQPYVWARVPNVNLRPHALRLSEVRGWSMLCEDPLSMLALHIPEEHRCIDVLELIENERLLNFHAHTLSLYGALCFQGNHRAAHMICSHVDEKQLMYAIQSEYLSGPLRTGFTDLLISLHLEFHAYARSLTQNEFIVPLGPDIRALYEDSYTAHSFCTLECVSIRPEMSFSETRPLLKLADKLLLVGLMDDNDLQWLLYLLDPGTFHPGKAGIGAPAAVTGSDGGGGGNGGVPLGLIDMQIAEGVKLQVCLILHHLCDLQLRHRVEAIVCFSDDYVGNLQSDQLRRYIEIKQSDLPSSVAAKKTREFRCTPKEQMRAILGFKNLDEENSDQCPCGENLREALGSMHEDLVQRLKAASAAHEEATDGEAESTSTLRQKFMSLVNFVKSQEETGGEEKEHIIFPEEIFTRKVVQVVVNWAKQSEIEDREVVRQMFRLLLRIYNSVGELMNALENTYVISHRSQSDIISVLSHLGRVRALLPVQMSPLEEEVMRKSLWALVNNRIFFQHPDLIRVLRVNENVMDVMINTLGKRAQTQSSGQAPAAASSPASPSAPEATPADKDTSHEMVVSCCRFLCYFCRTSRQNQKAMFDHLDFLLENSNILLSRPSLRGSTPLDVAYSSLMENSELALALREHNLEKIAAYMSRCGLQSNLELVDRGYPDVGWDPVEGERYLDFLRFCVWVNGETVEENANLVIRLLIRRPECLGPALRGEGPGLLDAIREAVRMSERIAAERQQQQQQGVQQEEPGEDDIDMGAAILNFYCTLVDLLGRCAPEAATIAQGKNESIRARAILRSLVPLDDLLGALSLRFTLQIPRKGDTTPKSDLPAGLQPNHKQSIVMFLERVYGLETQETFFRLLEDGFLPDLRAATMLDRTDNTESDMALALNRYIGNSVLPMLIQYHHYFTDAENYASLLDATLHTVYRLSKVKILTKGQREKVSDFLVALTREMQPSMLLRLLRKLTVDVSVITEYTAVALRLLTLHYERCKSYYSASGGQGAYGTASGEERRLTMLLFTNIFDSLSKMEYDPELFSKALPCLTAIACSLPPDYSLTEGHEEDWSKQNTASGPYVPEPVNTAGVQLSQDLNSIVQRFSEHFHDAWAMRKLERGWQYGERWNDEAKTHPRLKPYNLLTDYEKERYRDPIRELLKALLAFGWKLELSDSSQRSNAPIAAQAQTPMAYMPTPVDMSTLTLNKDMMTMSERLAENTHDIWAKKMKEELDAVGGGIHAQLVPYDLLTDREKYKNRDRAQEFLKFLQYEGYRVSRQSLRRRERGGAPSEEPQAPGQGQTPGQERRFASSLLEKLLQYLDMAAINLKVLRPSVPFSRRTSFKTSSRDVKFFSKVVLPLMEKVFVAQRAFFLMSPTATSTVGTATIREKEMVASLFCKLGGLLRAKFSVFGNECKLAVSCLQVLIRATDAK</sequence>
<reference evidence="1" key="1">
    <citation type="submission" date="2020-05" db="EMBL/GenBank/DDBJ databases">
        <title>Large-scale comparative analyses of tick genomes elucidate their genetic diversity and vector capacities.</title>
        <authorList>
            <person name="Jia N."/>
            <person name="Wang J."/>
            <person name="Shi W."/>
            <person name="Du L."/>
            <person name="Sun Y."/>
            <person name="Zhan W."/>
            <person name="Jiang J."/>
            <person name="Wang Q."/>
            <person name="Zhang B."/>
            <person name="Ji P."/>
            <person name="Sakyi L.B."/>
            <person name="Cui X."/>
            <person name="Yuan T."/>
            <person name="Jiang B."/>
            <person name="Yang W."/>
            <person name="Lam T.T.-Y."/>
            <person name="Chang Q."/>
            <person name="Ding S."/>
            <person name="Wang X."/>
            <person name="Zhu J."/>
            <person name="Ruan X."/>
            <person name="Zhao L."/>
            <person name="Wei J."/>
            <person name="Que T."/>
            <person name="Du C."/>
            <person name="Cheng J."/>
            <person name="Dai P."/>
            <person name="Han X."/>
            <person name="Huang E."/>
            <person name="Gao Y."/>
            <person name="Liu J."/>
            <person name="Shao H."/>
            <person name="Ye R."/>
            <person name="Li L."/>
            <person name="Wei W."/>
            <person name="Wang X."/>
            <person name="Wang C."/>
            <person name="Yang T."/>
            <person name="Huo Q."/>
            <person name="Li W."/>
            <person name="Guo W."/>
            <person name="Chen H."/>
            <person name="Zhou L."/>
            <person name="Ni X."/>
            <person name="Tian J."/>
            <person name="Zhou Y."/>
            <person name="Sheng Y."/>
            <person name="Liu T."/>
            <person name="Pan Y."/>
            <person name="Xia L."/>
            <person name="Li J."/>
            <person name="Zhao F."/>
            <person name="Cao W."/>
        </authorList>
    </citation>
    <scope>NUCLEOTIDE SEQUENCE</scope>
    <source>
        <strain evidence="1">Dsil-2018</strain>
    </source>
</reference>
<name>A0ACB8C567_DERSI</name>